<dbReference type="SUPFAM" id="SSF46894">
    <property type="entry name" value="C-terminal effector domain of the bipartite response regulators"/>
    <property type="match status" value="1"/>
</dbReference>
<dbReference type="InterPro" id="IPR036388">
    <property type="entry name" value="WH-like_DNA-bd_sf"/>
</dbReference>
<evidence type="ECO:0000256" key="1">
    <source>
        <dbReference type="ARBA" id="ARBA00004496"/>
    </source>
</evidence>
<evidence type="ECO:0000313" key="17">
    <source>
        <dbReference type="EMBL" id="OEY97506.1"/>
    </source>
</evidence>
<keyword evidence="11" id="KW-0804">Transcription</keyword>
<dbReference type="SMART" id="SM00862">
    <property type="entry name" value="Trans_reg_C"/>
    <property type="match status" value="1"/>
</dbReference>
<organism evidence="17 18">
    <name type="scientific">Acinetobacter qingfengensis</name>
    <dbReference type="NCBI Taxonomy" id="1262585"/>
    <lineage>
        <taxon>Bacteria</taxon>
        <taxon>Pseudomonadati</taxon>
        <taxon>Pseudomonadota</taxon>
        <taxon>Gammaproteobacteria</taxon>
        <taxon>Moraxellales</taxon>
        <taxon>Moraxellaceae</taxon>
        <taxon>Acinetobacter</taxon>
    </lineage>
</organism>
<dbReference type="Gene3D" id="1.10.10.10">
    <property type="entry name" value="Winged helix-like DNA-binding domain superfamily/Winged helix DNA-binding domain"/>
    <property type="match status" value="1"/>
</dbReference>
<accession>A0A1E7RDZ4</accession>
<dbReference type="InterPro" id="IPR016032">
    <property type="entry name" value="Sig_transdc_resp-reg_C-effctor"/>
</dbReference>
<dbReference type="PANTHER" id="PTHR48111">
    <property type="entry name" value="REGULATOR OF RPOS"/>
    <property type="match status" value="1"/>
</dbReference>
<dbReference type="EMBL" id="MKKK01000008">
    <property type="protein sequence ID" value="OEY97506.1"/>
    <property type="molecule type" value="Genomic_DNA"/>
</dbReference>
<dbReference type="GO" id="GO:0000976">
    <property type="term" value="F:transcription cis-regulatory region binding"/>
    <property type="evidence" value="ECO:0007669"/>
    <property type="project" value="TreeGrafter"/>
</dbReference>
<protein>
    <recommendedName>
        <fullName evidence="2">Phosphate regulon transcriptional regulatory protein PhoB</fullName>
    </recommendedName>
</protein>
<dbReference type="FunFam" id="1.10.10.10:FF:000011">
    <property type="entry name" value="Phosphate regulon transcriptional regulator PhoB"/>
    <property type="match status" value="1"/>
</dbReference>
<dbReference type="GO" id="GO:0006817">
    <property type="term" value="P:phosphate ion transport"/>
    <property type="evidence" value="ECO:0007669"/>
    <property type="project" value="UniProtKB-KW"/>
</dbReference>
<keyword evidence="18" id="KW-1185">Reference proteome</keyword>
<comment type="caution">
    <text evidence="17">The sequence shown here is derived from an EMBL/GenBank/DDBJ whole genome shotgun (WGS) entry which is preliminary data.</text>
</comment>
<dbReference type="GO" id="GO:0000156">
    <property type="term" value="F:phosphorelay response regulator activity"/>
    <property type="evidence" value="ECO:0007669"/>
    <property type="project" value="InterPro"/>
</dbReference>
<dbReference type="GO" id="GO:0032993">
    <property type="term" value="C:protein-DNA complex"/>
    <property type="evidence" value="ECO:0007669"/>
    <property type="project" value="TreeGrafter"/>
</dbReference>
<dbReference type="Gene3D" id="3.40.50.2300">
    <property type="match status" value="1"/>
</dbReference>
<evidence type="ECO:0000259" key="16">
    <source>
        <dbReference type="PROSITE" id="PS51755"/>
    </source>
</evidence>
<dbReference type="InterPro" id="IPR011006">
    <property type="entry name" value="CheY-like_superfamily"/>
</dbReference>
<evidence type="ECO:0000256" key="14">
    <source>
        <dbReference type="PROSITE-ProRule" id="PRU01091"/>
    </source>
</evidence>
<dbReference type="InterPro" id="IPR001867">
    <property type="entry name" value="OmpR/PhoB-type_DNA-bd"/>
</dbReference>
<sequence length="240" mass="27258">MKNEYILIVDDELPIREMIHTALDMAGFQCQQAGDAKQAHQMIVDQRPALILLDWMLPNGVSGIDLCRRLKRDESLSEIPVIMLTARGEEDHKVQGLDAGADDYMTKPFSTRELVSRIKAVLRRSNALKGEKSIEINGLSLDPVSQRVSFRGTDLEMGPTEYRLLAFFMTHPERAYTRAQLLDQVWGGNVYIEDRTIDVHIRRLRKVLEPFSADRYVQTVRGTGYRFSARIDLAVGQPVA</sequence>
<evidence type="ECO:0000256" key="8">
    <source>
        <dbReference type="ARBA" id="ARBA00023015"/>
    </source>
</evidence>
<dbReference type="RefSeq" id="WP_070069093.1">
    <property type="nucleotide sequence ID" value="NZ_MKKK01000008.1"/>
</dbReference>
<dbReference type="NCBIfam" id="TIGR02154">
    <property type="entry name" value="PhoB"/>
    <property type="match status" value="1"/>
</dbReference>
<dbReference type="SMART" id="SM00448">
    <property type="entry name" value="REC"/>
    <property type="match status" value="1"/>
</dbReference>
<dbReference type="Proteomes" id="UP000185895">
    <property type="component" value="Unassembled WGS sequence"/>
</dbReference>
<keyword evidence="9 14" id="KW-0238">DNA-binding</keyword>
<dbReference type="OrthoDB" id="9802426at2"/>
<keyword evidence="5 13" id="KW-0597">Phosphoprotein</keyword>
<comment type="subcellular location">
    <subcellularLocation>
        <location evidence="1">Cytoplasm</location>
    </subcellularLocation>
</comment>
<keyword evidence="7" id="KW-0902">Two-component regulatory system</keyword>
<reference evidence="17 18" key="1">
    <citation type="submission" date="2016-09" db="EMBL/GenBank/DDBJ databases">
        <authorList>
            <person name="Capua I."/>
            <person name="De Benedictis P."/>
            <person name="Joannis T."/>
            <person name="Lombin L.H."/>
            <person name="Cattoli G."/>
        </authorList>
    </citation>
    <scope>NUCLEOTIDE SEQUENCE [LARGE SCALE GENOMIC DNA]</scope>
    <source>
        <strain evidence="17 18">ANC 4671</strain>
    </source>
</reference>
<evidence type="ECO:0000256" key="7">
    <source>
        <dbReference type="ARBA" id="ARBA00023012"/>
    </source>
</evidence>
<evidence type="ECO:0000256" key="11">
    <source>
        <dbReference type="ARBA" id="ARBA00023163"/>
    </source>
</evidence>
<dbReference type="SUPFAM" id="SSF52172">
    <property type="entry name" value="CheY-like"/>
    <property type="match status" value="1"/>
</dbReference>
<evidence type="ECO:0000259" key="15">
    <source>
        <dbReference type="PROSITE" id="PS50110"/>
    </source>
</evidence>
<dbReference type="GO" id="GO:0006355">
    <property type="term" value="P:regulation of DNA-templated transcription"/>
    <property type="evidence" value="ECO:0007669"/>
    <property type="project" value="InterPro"/>
</dbReference>
<evidence type="ECO:0000256" key="10">
    <source>
        <dbReference type="ARBA" id="ARBA00023159"/>
    </source>
</evidence>
<dbReference type="PANTHER" id="PTHR48111:SF40">
    <property type="entry name" value="PHOSPHATE REGULON TRANSCRIPTIONAL REGULATORY PROTEIN PHOB"/>
    <property type="match status" value="1"/>
</dbReference>
<dbReference type="InterPro" id="IPR039420">
    <property type="entry name" value="WalR-like"/>
</dbReference>
<gene>
    <name evidence="17" type="ORF">BJI46_09765</name>
</gene>
<dbReference type="GO" id="GO:0005829">
    <property type="term" value="C:cytosol"/>
    <property type="evidence" value="ECO:0007669"/>
    <property type="project" value="TreeGrafter"/>
</dbReference>
<name>A0A1E7RDZ4_9GAMM</name>
<keyword evidence="10" id="KW-0010">Activator</keyword>
<dbReference type="AlphaFoldDB" id="A0A1E7RDZ4"/>
<feature type="domain" description="OmpR/PhoB-type" evidence="16">
    <location>
        <begin position="131"/>
        <end position="229"/>
    </location>
</feature>
<dbReference type="InterPro" id="IPR001789">
    <property type="entry name" value="Sig_transdc_resp-reg_receiver"/>
</dbReference>
<dbReference type="STRING" id="1262585.BJI46_09765"/>
<evidence type="ECO:0000256" key="3">
    <source>
        <dbReference type="ARBA" id="ARBA00022448"/>
    </source>
</evidence>
<evidence type="ECO:0000256" key="6">
    <source>
        <dbReference type="ARBA" id="ARBA00022592"/>
    </source>
</evidence>
<dbReference type="Pfam" id="PF00072">
    <property type="entry name" value="Response_reg"/>
    <property type="match status" value="1"/>
</dbReference>
<evidence type="ECO:0000256" key="2">
    <source>
        <dbReference type="ARBA" id="ARBA00013332"/>
    </source>
</evidence>
<evidence type="ECO:0000256" key="13">
    <source>
        <dbReference type="PROSITE-ProRule" id="PRU00169"/>
    </source>
</evidence>
<feature type="modified residue" description="4-aspartylphosphate" evidence="13">
    <location>
        <position position="54"/>
    </location>
</feature>
<feature type="domain" description="Response regulatory" evidence="15">
    <location>
        <begin position="5"/>
        <end position="122"/>
    </location>
</feature>
<evidence type="ECO:0000256" key="5">
    <source>
        <dbReference type="ARBA" id="ARBA00022553"/>
    </source>
</evidence>
<proteinExistence type="predicted"/>
<comment type="function">
    <text evidence="12">This protein is a positive regulator for the phosphate regulon. Transcription of this operon is positively regulated by PhoB and PhoR when phosphate is limited.</text>
</comment>
<keyword evidence="4" id="KW-0963">Cytoplasm</keyword>
<keyword evidence="6" id="KW-0592">Phosphate transport</keyword>
<dbReference type="Pfam" id="PF00486">
    <property type="entry name" value="Trans_reg_C"/>
    <property type="match status" value="1"/>
</dbReference>
<dbReference type="CDD" id="cd00383">
    <property type="entry name" value="trans_reg_C"/>
    <property type="match status" value="1"/>
</dbReference>
<evidence type="ECO:0000256" key="12">
    <source>
        <dbReference type="ARBA" id="ARBA00024735"/>
    </source>
</evidence>
<evidence type="ECO:0000256" key="4">
    <source>
        <dbReference type="ARBA" id="ARBA00022490"/>
    </source>
</evidence>
<dbReference type="PROSITE" id="PS50110">
    <property type="entry name" value="RESPONSE_REGULATORY"/>
    <property type="match status" value="1"/>
</dbReference>
<dbReference type="FunFam" id="3.40.50.2300:FF:000001">
    <property type="entry name" value="DNA-binding response regulator PhoB"/>
    <property type="match status" value="1"/>
</dbReference>
<evidence type="ECO:0000256" key="9">
    <source>
        <dbReference type="ARBA" id="ARBA00023125"/>
    </source>
</evidence>
<dbReference type="PROSITE" id="PS51755">
    <property type="entry name" value="OMPR_PHOB"/>
    <property type="match status" value="1"/>
</dbReference>
<dbReference type="InterPro" id="IPR011879">
    <property type="entry name" value="Sig_transdc_resp-reg_PhoB"/>
</dbReference>
<evidence type="ECO:0000313" key="18">
    <source>
        <dbReference type="Proteomes" id="UP000185895"/>
    </source>
</evidence>
<dbReference type="Gene3D" id="6.10.250.690">
    <property type="match status" value="1"/>
</dbReference>
<feature type="DNA-binding region" description="OmpR/PhoB-type" evidence="14">
    <location>
        <begin position="131"/>
        <end position="229"/>
    </location>
</feature>
<dbReference type="CDD" id="cd17618">
    <property type="entry name" value="REC_OmpR_PhoB"/>
    <property type="match status" value="1"/>
</dbReference>
<keyword evidence="3" id="KW-0813">Transport</keyword>
<keyword evidence="8" id="KW-0805">Transcription regulation</keyword>